<gene>
    <name evidence="1" type="ORF">J2Z18_002007</name>
</gene>
<dbReference type="PROSITE" id="PS51257">
    <property type="entry name" value="PROKAR_LIPOPROTEIN"/>
    <property type="match status" value="1"/>
</dbReference>
<comment type="caution">
    <text evidence="1">The sequence shown here is derived from an EMBL/GenBank/DDBJ whole genome shotgun (WGS) entry which is preliminary data.</text>
</comment>
<organism evidence="1 2">
    <name type="scientific">Paenibacillus lactis</name>
    <dbReference type="NCBI Taxonomy" id="228574"/>
    <lineage>
        <taxon>Bacteria</taxon>
        <taxon>Bacillati</taxon>
        <taxon>Bacillota</taxon>
        <taxon>Bacilli</taxon>
        <taxon>Bacillales</taxon>
        <taxon>Paenibacillaceae</taxon>
        <taxon>Paenibacillus</taxon>
    </lineage>
</organism>
<keyword evidence="2" id="KW-1185">Reference proteome</keyword>
<dbReference type="EMBL" id="JAGGKI010000004">
    <property type="protein sequence ID" value="MBP1892905.1"/>
    <property type="molecule type" value="Genomic_DNA"/>
</dbReference>
<dbReference type="Proteomes" id="UP000706926">
    <property type="component" value="Unassembled WGS sequence"/>
</dbReference>
<name>A0ABS4F9H9_9BACL</name>
<evidence type="ECO:0008006" key="3">
    <source>
        <dbReference type="Google" id="ProtNLM"/>
    </source>
</evidence>
<accession>A0ABS4F9H9</accession>
<evidence type="ECO:0000313" key="1">
    <source>
        <dbReference type="EMBL" id="MBP1892905.1"/>
    </source>
</evidence>
<proteinExistence type="predicted"/>
<dbReference type="RefSeq" id="WP_312889585.1">
    <property type="nucleotide sequence ID" value="NZ_CP139098.1"/>
</dbReference>
<protein>
    <recommendedName>
        <fullName evidence="3">DUF3939 domain-containing protein</fullName>
    </recommendedName>
</protein>
<dbReference type="GeneID" id="95404025"/>
<reference evidence="1 2" key="1">
    <citation type="submission" date="2021-03" db="EMBL/GenBank/DDBJ databases">
        <title>Genomic Encyclopedia of Type Strains, Phase IV (KMG-IV): sequencing the most valuable type-strain genomes for metagenomic binning, comparative biology and taxonomic classification.</title>
        <authorList>
            <person name="Goeker M."/>
        </authorList>
    </citation>
    <scope>NUCLEOTIDE SEQUENCE [LARGE SCALE GENOMIC DNA]</scope>
    <source>
        <strain evidence="1 2">DSM 15596</strain>
    </source>
</reference>
<evidence type="ECO:0000313" key="2">
    <source>
        <dbReference type="Proteomes" id="UP000706926"/>
    </source>
</evidence>
<sequence>MNRINRMIPTAESAKPLFAALVLVLFSLLMTGCLYPDEGAGENKVSYRESVKRIQSAVDDYFKEQGVLPIITAGPEVPRYEKYRVDLELLKNRGYIDQIPATAFEKGGTGYFLIINEESDPTVKVMDLTTVQAVNDVQRAVNLYKMGNDGALPAGETLYPGYKAVDLSKTDAKSLKLMSVFSGQEMTFIMDEAGKVYADYAFDIMQAVQKDGSEPKEGEDLRIFLEKESYFVPVKSVPYAWMNQQPVAQPAT</sequence>